<evidence type="ECO:0000256" key="7">
    <source>
        <dbReference type="SAM" id="Phobius"/>
    </source>
</evidence>
<keyword evidence="6 7" id="KW-0472">Membrane</keyword>
<evidence type="ECO:0000256" key="5">
    <source>
        <dbReference type="ARBA" id="ARBA00022989"/>
    </source>
</evidence>
<name>A0A3B0SHC4_9ZZZZ</name>
<dbReference type="PRINTS" id="PR00175">
    <property type="entry name" value="NAALASMPORT"/>
</dbReference>
<dbReference type="EMBL" id="UOEJ01000209">
    <property type="protein sequence ID" value="VAW05295.1"/>
    <property type="molecule type" value="Genomic_DNA"/>
</dbReference>
<evidence type="ECO:0000256" key="6">
    <source>
        <dbReference type="ARBA" id="ARBA00023136"/>
    </source>
</evidence>
<feature type="transmembrane region" description="Helical" evidence="7">
    <location>
        <begin position="270"/>
        <end position="290"/>
    </location>
</feature>
<dbReference type="InterPro" id="IPR001463">
    <property type="entry name" value="Na/Ala_symport"/>
</dbReference>
<feature type="transmembrane region" description="Helical" evidence="7">
    <location>
        <begin position="446"/>
        <end position="467"/>
    </location>
</feature>
<evidence type="ECO:0000256" key="4">
    <source>
        <dbReference type="ARBA" id="ARBA00022692"/>
    </source>
</evidence>
<keyword evidence="5 7" id="KW-1133">Transmembrane helix</keyword>
<dbReference type="NCBIfam" id="TIGR00835">
    <property type="entry name" value="agcS"/>
    <property type="match status" value="1"/>
</dbReference>
<protein>
    <submittedName>
        <fullName evidence="8">Na(+)-linked D-alanine glycine permease</fullName>
    </submittedName>
</protein>
<dbReference type="PANTHER" id="PTHR30330">
    <property type="entry name" value="AGSS FAMILY TRANSPORTER, SODIUM-ALANINE"/>
    <property type="match status" value="1"/>
</dbReference>
<dbReference type="Gene3D" id="1.20.1740.10">
    <property type="entry name" value="Amino acid/polyamine transporter I"/>
    <property type="match status" value="1"/>
</dbReference>
<feature type="transmembrane region" description="Helical" evidence="7">
    <location>
        <begin position="194"/>
        <end position="220"/>
    </location>
</feature>
<feature type="transmembrane region" description="Helical" evidence="7">
    <location>
        <begin position="400"/>
        <end position="425"/>
    </location>
</feature>
<accession>A0A3B0SHC4</accession>
<evidence type="ECO:0000256" key="3">
    <source>
        <dbReference type="ARBA" id="ARBA00022475"/>
    </source>
</evidence>
<dbReference type="GO" id="GO:0005886">
    <property type="term" value="C:plasma membrane"/>
    <property type="evidence" value="ECO:0007669"/>
    <property type="project" value="UniProtKB-SubCell"/>
</dbReference>
<dbReference type="AlphaFoldDB" id="A0A3B0SHC4"/>
<keyword evidence="2" id="KW-0813">Transport</keyword>
<proteinExistence type="predicted"/>
<reference evidence="8" key="1">
    <citation type="submission" date="2018-06" db="EMBL/GenBank/DDBJ databases">
        <authorList>
            <person name="Zhirakovskaya E."/>
        </authorList>
    </citation>
    <scope>NUCLEOTIDE SEQUENCE</scope>
</reference>
<dbReference type="PANTHER" id="PTHR30330:SF3">
    <property type="entry name" value="TRANSCRIPTIONAL REGULATOR, LRP FAMILY"/>
    <property type="match status" value="1"/>
</dbReference>
<feature type="transmembrane region" description="Helical" evidence="7">
    <location>
        <begin position="49"/>
        <end position="79"/>
    </location>
</feature>
<organism evidence="8">
    <name type="scientific">hydrothermal vent metagenome</name>
    <dbReference type="NCBI Taxonomy" id="652676"/>
    <lineage>
        <taxon>unclassified sequences</taxon>
        <taxon>metagenomes</taxon>
        <taxon>ecological metagenomes</taxon>
    </lineage>
</organism>
<evidence type="ECO:0000256" key="2">
    <source>
        <dbReference type="ARBA" id="ARBA00022448"/>
    </source>
</evidence>
<feature type="transmembrane region" description="Helical" evidence="7">
    <location>
        <begin position="296"/>
        <end position="319"/>
    </location>
</feature>
<feature type="transmembrane region" description="Helical" evidence="7">
    <location>
        <begin position="479"/>
        <end position="498"/>
    </location>
</feature>
<evidence type="ECO:0000256" key="1">
    <source>
        <dbReference type="ARBA" id="ARBA00004651"/>
    </source>
</evidence>
<dbReference type="Pfam" id="PF01235">
    <property type="entry name" value="Na_Ala_symp"/>
    <property type="match status" value="1"/>
</dbReference>
<feature type="transmembrane region" description="Helical" evidence="7">
    <location>
        <begin position="240"/>
        <end position="258"/>
    </location>
</feature>
<dbReference type="GO" id="GO:0005283">
    <property type="term" value="F:amino acid:sodium symporter activity"/>
    <property type="evidence" value="ECO:0007669"/>
    <property type="project" value="InterPro"/>
</dbReference>
<gene>
    <name evidence="8" type="ORF">MNBD_ALPHA01-385</name>
</gene>
<evidence type="ECO:0000313" key="8">
    <source>
        <dbReference type="EMBL" id="VAW05295.1"/>
    </source>
</evidence>
<keyword evidence="4 7" id="KW-0812">Transmembrane</keyword>
<sequence>MISKLKEIVISVALLATLMPTSVFAFDLKEFDQALNNFIQPFTSLYSDIIFTAVTINGQGLPLIVIWLAMGSIFCTFYFKFINIRGFTTALKVVRGDYTKKEDAGEVTHFQALSAALSGTVGLGNIGGVAIAISLGGPGATVWMIIVGLLGMSAKFAECTLGVKYRVIHEDGSVSGGPMYYLKKGFAERGMPRLGMTLAVIFSICTVFASFGGGNIFQISQTVEQFQIVAGDSTNFFTDYRWVFGLGMAIVVGLVIIGGIRSIARVTSKLVPIMCIFYLIAATSILFGYYEKIPEAFMAIINGAFTPEAGYGGIIGVMIQGMRRATFSNEAGIGSAPIAHAAVKTDEPATEGLVSLLEPFIDTVIVCTMTALVIVITGVYQDGSGLSGVKLTSEAFASVYSWFPYILAVAVLLFAFSTMITWSYYGIKAWTFLFGNSKKMEIIYKVLFCCVTVIGATMSLTEVVNFADAANFSMAIPNLIGVFVLAPVVRQCLISFMAKIKSGEIKSNRDVAKAEISP</sequence>
<feature type="transmembrane region" description="Helical" evidence="7">
    <location>
        <begin position="360"/>
        <end position="380"/>
    </location>
</feature>
<comment type="subcellular location">
    <subcellularLocation>
        <location evidence="1">Cell membrane</location>
        <topology evidence="1">Multi-pass membrane protein</topology>
    </subcellularLocation>
</comment>
<keyword evidence="3" id="KW-1003">Cell membrane</keyword>